<dbReference type="KEGG" id="sfic:EIZ62_08855"/>
<keyword evidence="3" id="KW-1185">Reference proteome</keyword>
<evidence type="ECO:0000313" key="3">
    <source>
        <dbReference type="Proteomes" id="UP000422572"/>
    </source>
</evidence>
<feature type="compositionally biased region" description="Basic and acidic residues" evidence="1">
    <location>
        <begin position="1"/>
        <end position="21"/>
    </location>
</feature>
<gene>
    <name evidence="2" type="ORF">EIZ62_08855</name>
</gene>
<dbReference type="AlphaFoldDB" id="A0A6I6F6D1"/>
<protein>
    <submittedName>
        <fullName evidence="2">Uncharacterized protein</fullName>
    </submittedName>
</protein>
<dbReference type="Proteomes" id="UP000422572">
    <property type="component" value="Chromosome"/>
</dbReference>
<accession>A0A6I6F6D1</accession>
<evidence type="ECO:0000256" key="1">
    <source>
        <dbReference type="SAM" id="MobiDB-lite"/>
    </source>
</evidence>
<organism evidence="2 3">
    <name type="scientific">Streptomyces ficellus</name>
    <dbReference type="NCBI Taxonomy" id="1977088"/>
    <lineage>
        <taxon>Bacteria</taxon>
        <taxon>Bacillati</taxon>
        <taxon>Actinomycetota</taxon>
        <taxon>Actinomycetes</taxon>
        <taxon>Kitasatosporales</taxon>
        <taxon>Streptomycetaceae</taxon>
        <taxon>Streptomyces</taxon>
    </lineage>
</organism>
<reference evidence="2 3" key="1">
    <citation type="submission" date="2018-12" db="EMBL/GenBank/DDBJ databases">
        <title>Complete genome sequence of Streptomyces ficellus NRRL8067, the producer of ficellomycin, feldamycin and nojirimycin.</title>
        <authorList>
            <person name="Zhang H."/>
            <person name="Yue R."/>
            <person name="Liu Y."/>
            <person name="Li M."/>
            <person name="Mu H."/>
            <person name="Zhang J."/>
        </authorList>
    </citation>
    <scope>NUCLEOTIDE SEQUENCE [LARGE SCALE GENOMIC DNA]</scope>
    <source>
        <strain evidence="2 3">NRRL 8067</strain>
    </source>
</reference>
<dbReference type="EMBL" id="CP034279">
    <property type="protein sequence ID" value="QGV78334.1"/>
    <property type="molecule type" value="Genomic_DNA"/>
</dbReference>
<name>A0A6I6F6D1_9ACTN</name>
<feature type="region of interest" description="Disordered" evidence="1">
    <location>
        <begin position="1"/>
        <end position="29"/>
    </location>
</feature>
<sequence>MVGPENEKTPRGCERSARGSETRCPLPRGFCRDSVVTADRRAAAHNHGGSKHVRKSATDVKAGGPGSHDAVGPAGGRGRTAVRERGRPR</sequence>
<evidence type="ECO:0000313" key="2">
    <source>
        <dbReference type="EMBL" id="QGV78334.1"/>
    </source>
</evidence>
<feature type="region of interest" description="Disordered" evidence="1">
    <location>
        <begin position="42"/>
        <end position="89"/>
    </location>
</feature>
<proteinExistence type="predicted"/>